<dbReference type="EMBL" id="JYIV01000019">
    <property type="protein sequence ID" value="KJL24849.1"/>
    <property type="molecule type" value="Genomic_DNA"/>
</dbReference>
<protein>
    <submittedName>
        <fullName evidence="1">Uncharacterized protein</fullName>
    </submittedName>
</protein>
<gene>
    <name evidence="1" type="ORF">RN51_00999</name>
</gene>
<sequence>MFAVYADAEKALIAELGDQLVGRVVIDPSNPIALDADGTFTRSLPREEAVADTLSVLLPEGRTTSKRSELSPPHP</sequence>
<proteinExistence type="predicted"/>
<dbReference type="PATRIC" id="fig|82380.10.peg.1002"/>
<reference evidence="1 2" key="1">
    <citation type="submission" date="2015-02" db="EMBL/GenBank/DDBJ databases">
        <title>Draft genome sequences of ten Microbacterium spp. with emphasis on heavy metal contaminated environments.</title>
        <authorList>
            <person name="Corretto E."/>
        </authorList>
    </citation>
    <scope>NUCLEOTIDE SEQUENCE [LARGE SCALE GENOMIC DNA]</scope>
    <source>
        <strain evidence="1 2">BEL163</strain>
    </source>
</reference>
<dbReference type="AlphaFoldDB" id="A0A0F0KWL1"/>
<organism evidence="1 2">
    <name type="scientific">Microbacterium oxydans</name>
    <dbReference type="NCBI Taxonomy" id="82380"/>
    <lineage>
        <taxon>Bacteria</taxon>
        <taxon>Bacillati</taxon>
        <taxon>Actinomycetota</taxon>
        <taxon>Actinomycetes</taxon>
        <taxon>Micrococcales</taxon>
        <taxon>Microbacteriaceae</taxon>
        <taxon>Microbacterium</taxon>
    </lineage>
</organism>
<name>A0A0F0KWL1_9MICO</name>
<evidence type="ECO:0000313" key="2">
    <source>
        <dbReference type="Proteomes" id="UP000033725"/>
    </source>
</evidence>
<evidence type="ECO:0000313" key="1">
    <source>
        <dbReference type="EMBL" id="KJL24849.1"/>
    </source>
</evidence>
<dbReference type="Gene3D" id="3.40.50.720">
    <property type="entry name" value="NAD(P)-binding Rossmann-like Domain"/>
    <property type="match status" value="1"/>
</dbReference>
<accession>A0A0F0KWL1</accession>
<comment type="caution">
    <text evidence="1">The sequence shown here is derived from an EMBL/GenBank/DDBJ whole genome shotgun (WGS) entry which is preliminary data.</text>
</comment>
<dbReference type="Proteomes" id="UP000033725">
    <property type="component" value="Unassembled WGS sequence"/>
</dbReference>